<dbReference type="GO" id="GO:0043022">
    <property type="term" value="F:ribosome binding"/>
    <property type="evidence" value="ECO:0007669"/>
    <property type="project" value="TreeGrafter"/>
</dbReference>
<dbReference type="InterPro" id="IPR025121">
    <property type="entry name" value="GTPase_HflX_N"/>
</dbReference>
<accession>A0A382QXW2</accession>
<dbReference type="Pfam" id="PF13167">
    <property type="entry name" value="GTP-bdg_N"/>
    <property type="match status" value="1"/>
</dbReference>
<name>A0A382QXW2_9ZZZZ</name>
<dbReference type="GO" id="GO:0005525">
    <property type="term" value="F:GTP binding"/>
    <property type="evidence" value="ECO:0007669"/>
    <property type="project" value="InterPro"/>
</dbReference>
<evidence type="ECO:0000259" key="1">
    <source>
        <dbReference type="Pfam" id="PF13167"/>
    </source>
</evidence>
<dbReference type="GO" id="GO:0005737">
    <property type="term" value="C:cytoplasm"/>
    <property type="evidence" value="ECO:0007669"/>
    <property type="project" value="TreeGrafter"/>
</dbReference>
<evidence type="ECO:0000313" key="2">
    <source>
        <dbReference type="EMBL" id="SVC89171.1"/>
    </source>
</evidence>
<feature type="non-terminal residue" evidence="2">
    <location>
        <position position="98"/>
    </location>
</feature>
<sequence>VETFNKTSKDPKFLKQKAILIGIEFSSNGSSQLSDNLNELNGLAETAHYNVVTTMSQKLTRINPKLYIGKGKVEEVAQLSRQFSADIVIFDENLSPAQ</sequence>
<dbReference type="EMBL" id="UINC01117027">
    <property type="protein sequence ID" value="SVC89171.1"/>
    <property type="molecule type" value="Genomic_DNA"/>
</dbReference>
<protein>
    <recommendedName>
        <fullName evidence="1">GTPase HflX N-terminal domain-containing protein</fullName>
    </recommendedName>
</protein>
<feature type="domain" description="GTPase HflX N-terminal" evidence="1">
    <location>
        <begin position="35"/>
        <end position="98"/>
    </location>
</feature>
<reference evidence="2" key="1">
    <citation type="submission" date="2018-05" db="EMBL/GenBank/DDBJ databases">
        <authorList>
            <person name="Lanie J.A."/>
            <person name="Ng W.-L."/>
            <person name="Kazmierczak K.M."/>
            <person name="Andrzejewski T.M."/>
            <person name="Davidsen T.M."/>
            <person name="Wayne K.J."/>
            <person name="Tettelin H."/>
            <person name="Glass J.I."/>
            <person name="Rusch D."/>
            <person name="Podicherti R."/>
            <person name="Tsui H.-C.T."/>
            <person name="Winkler M.E."/>
        </authorList>
    </citation>
    <scope>NUCLEOTIDE SEQUENCE</scope>
</reference>
<proteinExistence type="predicted"/>
<dbReference type="AlphaFoldDB" id="A0A382QXW2"/>
<feature type="non-terminal residue" evidence="2">
    <location>
        <position position="1"/>
    </location>
</feature>
<dbReference type="PANTHER" id="PTHR10229">
    <property type="entry name" value="GTP-BINDING PROTEIN HFLX"/>
    <property type="match status" value="1"/>
</dbReference>
<dbReference type="Gene3D" id="3.40.50.11060">
    <property type="entry name" value="GTPase HflX, N-terminal domain"/>
    <property type="match status" value="1"/>
</dbReference>
<gene>
    <name evidence="2" type="ORF">METZ01_LOCUS342025</name>
</gene>
<dbReference type="InterPro" id="IPR042108">
    <property type="entry name" value="GTPase_HflX_N_sf"/>
</dbReference>
<dbReference type="InterPro" id="IPR016496">
    <property type="entry name" value="GTPase_HflX"/>
</dbReference>
<dbReference type="PANTHER" id="PTHR10229:SF0">
    <property type="entry name" value="GTP-BINDING PROTEIN 6-RELATED"/>
    <property type="match status" value="1"/>
</dbReference>
<organism evidence="2">
    <name type="scientific">marine metagenome</name>
    <dbReference type="NCBI Taxonomy" id="408172"/>
    <lineage>
        <taxon>unclassified sequences</taxon>
        <taxon>metagenomes</taxon>
        <taxon>ecological metagenomes</taxon>
    </lineage>
</organism>